<sequence length="94" mass="11095">MTVKEFKNLEQPLPSFSPELRSLWWDFKGNWDMAHAEVDQLPGKSAAKVHAYLHRKEGDDWNADYWYRRAGVSRPLVSLDDEWEDLLLDFLQTS</sequence>
<dbReference type="AlphaFoldDB" id="A0A4R5V7H7"/>
<name>A0A4R5V7H7_9BACT</name>
<organism evidence="1 2">
    <name type="scientific">Algoriphagus formosus</name>
    <dbReference type="NCBI Taxonomy" id="2007308"/>
    <lineage>
        <taxon>Bacteria</taxon>
        <taxon>Pseudomonadati</taxon>
        <taxon>Bacteroidota</taxon>
        <taxon>Cytophagia</taxon>
        <taxon>Cytophagales</taxon>
        <taxon>Cyclobacteriaceae</taxon>
        <taxon>Algoriphagus</taxon>
    </lineage>
</organism>
<dbReference type="Proteomes" id="UP000295438">
    <property type="component" value="Unassembled WGS sequence"/>
</dbReference>
<dbReference type="EMBL" id="SMUW01000028">
    <property type="protein sequence ID" value="TDK47992.1"/>
    <property type="molecule type" value="Genomic_DNA"/>
</dbReference>
<proteinExistence type="predicted"/>
<protein>
    <submittedName>
        <fullName evidence="1">Uncharacterized protein</fullName>
    </submittedName>
</protein>
<accession>A0A4R5V7H7</accession>
<comment type="caution">
    <text evidence="1">The sequence shown here is derived from an EMBL/GenBank/DDBJ whole genome shotgun (WGS) entry which is preliminary data.</text>
</comment>
<gene>
    <name evidence="1" type="ORF">E1898_04775</name>
</gene>
<keyword evidence="2" id="KW-1185">Reference proteome</keyword>
<evidence type="ECO:0000313" key="1">
    <source>
        <dbReference type="EMBL" id="TDK47992.1"/>
    </source>
</evidence>
<reference evidence="1 2" key="1">
    <citation type="submission" date="2019-03" db="EMBL/GenBank/DDBJ databases">
        <title>Algoriphagus aquimaris sp. nov., isolated form marine sediment in Pohang, Korea.</title>
        <authorList>
            <person name="Kim J."/>
            <person name="Yoon S.-H."/>
            <person name="Lee S.-S."/>
        </authorList>
    </citation>
    <scope>NUCLEOTIDE SEQUENCE [LARGE SCALE GENOMIC DNA]</scope>
    <source>
        <strain evidence="1 2">F21</strain>
    </source>
</reference>
<evidence type="ECO:0000313" key="2">
    <source>
        <dbReference type="Proteomes" id="UP000295438"/>
    </source>
</evidence>
<dbReference type="RefSeq" id="WP_133390042.1">
    <property type="nucleotide sequence ID" value="NZ_SMUW01000028.1"/>
</dbReference>